<protein>
    <submittedName>
        <fullName evidence="1">ATP-binding protein</fullName>
    </submittedName>
</protein>
<evidence type="ECO:0000313" key="2">
    <source>
        <dbReference type="Proteomes" id="UP000305282"/>
    </source>
</evidence>
<comment type="caution">
    <text evidence="1">The sequence shown here is derived from an EMBL/GenBank/DDBJ whole genome shotgun (WGS) entry which is preliminary data.</text>
</comment>
<proteinExistence type="predicted"/>
<dbReference type="Proteomes" id="UP000305282">
    <property type="component" value="Unassembled WGS sequence"/>
</dbReference>
<keyword evidence="2" id="KW-1185">Reference proteome</keyword>
<organism evidence="1 2">
    <name type="scientific">Candidatus Frankia alpina</name>
    <dbReference type="NCBI Taxonomy" id="2699483"/>
    <lineage>
        <taxon>Bacteria</taxon>
        <taxon>Bacillati</taxon>
        <taxon>Actinomycetota</taxon>
        <taxon>Actinomycetes</taxon>
        <taxon>Frankiales</taxon>
        <taxon>Frankiaceae</taxon>
        <taxon>Frankia</taxon>
    </lineage>
</organism>
<dbReference type="GO" id="GO:0005524">
    <property type="term" value="F:ATP binding"/>
    <property type="evidence" value="ECO:0007669"/>
    <property type="project" value="UniProtKB-KW"/>
</dbReference>
<dbReference type="AlphaFoldDB" id="A0A4S5B1H8"/>
<accession>A0A4S5B1H8</accession>
<evidence type="ECO:0000313" key="1">
    <source>
        <dbReference type="EMBL" id="THJ24451.1"/>
    </source>
</evidence>
<keyword evidence="1" id="KW-0067">ATP-binding</keyword>
<keyword evidence="1" id="KW-0547">Nucleotide-binding</keyword>
<name>A0A4S5B1H8_9ACTN</name>
<gene>
    <name evidence="1" type="ORF">E7Y31_23645</name>
</gene>
<reference evidence="1 2" key="1">
    <citation type="submission" date="2019-04" db="EMBL/GenBank/DDBJ databases">
        <title>Draft genome sequences for three unisolated Alnus-infective Frankia Sp+ strains, AgTrS, AiOr and AvVan, the first sequenced Frankia strains able to sporulate in-planta.</title>
        <authorList>
            <person name="Bethencourt L."/>
            <person name="Vautrin F."/>
            <person name="Taib N."/>
            <person name="Dubost A."/>
            <person name="Castro-Garcia L."/>
            <person name="Imbaud O."/>
            <person name="Abrouk D."/>
            <person name="Fournier P."/>
            <person name="Briolay J."/>
            <person name="Nguyen A."/>
            <person name="Normand P."/>
            <person name="Fernandez M.P."/>
            <person name="Brochier-Armanet C."/>
            <person name="Herrera-Belaroussi A."/>
        </authorList>
    </citation>
    <scope>NUCLEOTIDE SEQUENCE [LARGE SCALE GENOMIC DNA]</scope>
    <source>
        <strain evidence="1 2">AvVan</strain>
    </source>
</reference>
<sequence length="193" mass="20783">MTVLDGLSPACAPFAAWWDAEADRRRELRTPEHQAALADARQDRAVASVAVAQTRSQCKTAREASANPLAARRRAARLASKAARGRRKAARADVKTARVTYPAALYQRALQAHTAHAVPTSAVSAASWLSSQGWTTVWPVSLSAGLVGLHAAGLWLGRRHGPVAQPALGESVSVEERQLFDRLHPEYWTAHAA</sequence>
<dbReference type="EMBL" id="SSXH01001144">
    <property type="protein sequence ID" value="THJ24451.1"/>
    <property type="molecule type" value="Genomic_DNA"/>
</dbReference>
<feature type="non-terminal residue" evidence="1">
    <location>
        <position position="193"/>
    </location>
</feature>